<proteinExistence type="predicted"/>
<keyword evidence="1" id="KW-0732">Signal</keyword>
<dbReference type="Proteomes" id="UP000002282">
    <property type="component" value="Chromosome X"/>
</dbReference>
<keyword evidence="3" id="KW-1185">Reference proteome</keyword>
<dbReference type="KEGG" id="dya:Dyak_GE28498"/>
<name>A0A0R1ED44_DROYA</name>
<accession>A0A0R1ED44</accession>
<evidence type="ECO:0000256" key="1">
    <source>
        <dbReference type="SAM" id="SignalP"/>
    </source>
</evidence>
<reference evidence="2 3" key="1">
    <citation type="journal article" date="2007" name="Nature">
        <title>Evolution of genes and genomes on the Drosophila phylogeny.</title>
        <authorList>
            <consortium name="Drosophila 12 Genomes Consortium"/>
            <person name="Clark A.G."/>
            <person name="Eisen M.B."/>
            <person name="Smith D.R."/>
            <person name="Bergman C.M."/>
            <person name="Oliver B."/>
            <person name="Markow T.A."/>
            <person name="Kaufman T.C."/>
            <person name="Kellis M."/>
            <person name="Gelbart W."/>
            <person name="Iyer V.N."/>
            <person name="Pollard D.A."/>
            <person name="Sackton T.B."/>
            <person name="Larracuente A.M."/>
            <person name="Singh N.D."/>
            <person name="Abad J.P."/>
            <person name="Abt D.N."/>
            <person name="Adryan B."/>
            <person name="Aguade M."/>
            <person name="Akashi H."/>
            <person name="Anderson W.W."/>
            <person name="Aquadro C.F."/>
            <person name="Ardell D.H."/>
            <person name="Arguello R."/>
            <person name="Artieri C.G."/>
            <person name="Barbash D.A."/>
            <person name="Barker D."/>
            <person name="Barsanti P."/>
            <person name="Batterham P."/>
            <person name="Batzoglou S."/>
            <person name="Begun D."/>
            <person name="Bhutkar A."/>
            <person name="Blanco E."/>
            <person name="Bosak S.A."/>
            <person name="Bradley R.K."/>
            <person name="Brand A.D."/>
            <person name="Brent M.R."/>
            <person name="Brooks A.N."/>
            <person name="Brown R.H."/>
            <person name="Butlin R.K."/>
            <person name="Caggese C."/>
            <person name="Calvi B.R."/>
            <person name="Bernardo de Carvalho A."/>
            <person name="Caspi A."/>
            <person name="Castrezana S."/>
            <person name="Celniker S.E."/>
            <person name="Chang J.L."/>
            <person name="Chapple C."/>
            <person name="Chatterji S."/>
            <person name="Chinwalla A."/>
            <person name="Civetta A."/>
            <person name="Clifton S.W."/>
            <person name="Comeron J.M."/>
            <person name="Costello J.C."/>
            <person name="Coyne J.A."/>
            <person name="Daub J."/>
            <person name="David R.G."/>
            <person name="Delcher A.L."/>
            <person name="Delehaunty K."/>
            <person name="Do C.B."/>
            <person name="Ebling H."/>
            <person name="Edwards K."/>
            <person name="Eickbush T."/>
            <person name="Evans J.D."/>
            <person name="Filipski A."/>
            <person name="Findeiss S."/>
            <person name="Freyhult E."/>
            <person name="Fulton L."/>
            <person name="Fulton R."/>
            <person name="Garcia A.C."/>
            <person name="Gardiner A."/>
            <person name="Garfield D.A."/>
            <person name="Garvin B.E."/>
            <person name="Gibson G."/>
            <person name="Gilbert D."/>
            <person name="Gnerre S."/>
            <person name="Godfrey J."/>
            <person name="Good R."/>
            <person name="Gotea V."/>
            <person name="Gravely B."/>
            <person name="Greenberg A.J."/>
            <person name="Griffiths-Jones S."/>
            <person name="Gross S."/>
            <person name="Guigo R."/>
            <person name="Gustafson E.A."/>
            <person name="Haerty W."/>
            <person name="Hahn M.W."/>
            <person name="Halligan D.L."/>
            <person name="Halpern A.L."/>
            <person name="Halter G.M."/>
            <person name="Han M.V."/>
            <person name="Heger A."/>
            <person name="Hillier L."/>
            <person name="Hinrichs A.S."/>
            <person name="Holmes I."/>
            <person name="Hoskins R.A."/>
            <person name="Hubisz M.J."/>
            <person name="Hultmark D."/>
            <person name="Huntley M.A."/>
            <person name="Jaffe D.B."/>
            <person name="Jagadeeshan S."/>
            <person name="Jeck W.R."/>
            <person name="Johnson J."/>
            <person name="Jones C.D."/>
            <person name="Jordan W.C."/>
            <person name="Karpen G.H."/>
            <person name="Kataoka E."/>
            <person name="Keightley P.D."/>
            <person name="Kheradpour P."/>
            <person name="Kirkness E.F."/>
            <person name="Koerich L.B."/>
            <person name="Kristiansen K."/>
            <person name="Kudrna D."/>
            <person name="Kulathinal R.J."/>
            <person name="Kumar S."/>
            <person name="Kwok R."/>
            <person name="Lander E."/>
            <person name="Langley C.H."/>
            <person name="Lapoint R."/>
            <person name="Lazzaro B.P."/>
            <person name="Lee S.J."/>
            <person name="Levesque L."/>
            <person name="Li R."/>
            <person name="Lin C.F."/>
            <person name="Lin M.F."/>
            <person name="Lindblad-Toh K."/>
            <person name="Llopart A."/>
            <person name="Long M."/>
            <person name="Low L."/>
            <person name="Lozovsky E."/>
            <person name="Lu J."/>
            <person name="Luo M."/>
            <person name="Machado C.A."/>
            <person name="Makalowski W."/>
            <person name="Marzo M."/>
            <person name="Matsuda M."/>
            <person name="Matzkin L."/>
            <person name="McAllister B."/>
            <person name="McBride C.S."/>
            <person name="McKernan B."/>
            <person name="McKernan K."/>
            <person name="Mendez-Lago M."/>
            <person name="Minx P."/>
            <person name="Mollenhauer M.U."/>
            <person name="Montooth K."/>
            <person name="Mount S.M."/>
            <person name="Mu X."/>
            <person name="Myers E."/>
            <person name="Negre B."/>
            <person name="Newfeld S."/>
            <person name="Nielsen R."/>
            <person name="Noor M.A."/>
            <person name="O'Grady P."/>
            <person name="Pachter L."/>
            <person name="Papaceit M."/>
            <person name="Parisi M.J."/>
            <person name="Parisi M."/>
            <person name="Parts L."/>
            <person name="Pedersen J.S."/>
            <person name="Pesole G."/>
            <person name="Phillippy A.M."/>
            <person name="Ponting C.P."/>
            <person name="Pop M."/>
            <person name="Porcelli D."/>
            <person name="Powell J.R."/>
            <person name="Prohaska S."/>
            <person name="Pruitt K."/>
            <person name="Puig M."/>
            <person name="Quesneville H."/>
            <person name="Ram K.R."/>
            <person name="Rand D."/>
            <person name="Rasmussen M.D."/>
            <person name="Reed L.K."/>
            <person name="Reenan R."/>
            <person name="Reily A."/>
            <person name="Remington K.A."/>
            <person name="Rieger T.T."/>
            <person name="Ritchie M.G."/>
            <person name="Robin C."/>
            <person name="Rogers Y.H."/>
            <person name="Rohde C."/>
            <person name="Rozas J."/>
            <person name="Rubenfield M.J."/>
            <person name="Ruiz A."/>
            <person name="Russo S."/>
            <person name="Salzberg S.L."/>
            <person name="Sanchez-Gracia A."/>
            <person name="Saranga D.J."/>
            <person name="Sato H."/>
            <person name="Schaeffer S.W."/>
            <person name="Schatz M.C."/>
            <person name="Schlenke T."/>
            <person name="Schwartz R."/>
            <person name="Segarra C."/>
            <person name="Singh R.S."/>
            <person name="Sirot L."/>
            <person name="Sirota M."/>
            <person name="Sisneros N.B."/>
            <person name="Smith C.D."/>
            <person name="Smith T.F."/>
            <person name="Spieth J."/>
            <person name="Stage D.E."/>
            <person name="Stark A."/>
            <person name="Stephan W."/>
            <person name="Strausberg R.L."/>
            <person name="Strempel S."/>
            <person name="Sturgill D."/>
            <person name="Sutton G."/>
            <person name="Sutton G.G."/>
            <person name="Tao W."/>
            <person name="Teichmann S."/>
            <person name="Tobari Y.N."/>
            <person name="Tomimura Y."/>
            <person name="Tsolas J.M."/>
            <person name="Valente V.L."/>
            <person name="Venter E."/>
            <person name="Venter J.C."/>
            <person name="Vicario S."/>
            <person name="Vieira F.G."/>
            <person name="Vilella A.J."/>
            <person name="Villasante A."/>
            <person name="Walenz B."/>
            <person name="Wang J."/>
            <person name="Wasserman M."/>
            <person name="Watts T."/>
            <person name="Wilson D."/>
            <person name="Wilson R.K."/>
            <person name="Wing R.A."/>
            <person name="Wolfner M.F."/>
            <person name="Wong A."/>
            <person name="Wong G.K."/>
            <person name="Wu C.I."/>
            <person name="Wu G."/>
            <person name="Yamamoto D."/>
            <person name="Yang H.P."/>
            <person name="Yang S.P."/>
            <person name="Yorke J.A."/>
            <person name="Yoshida K."/>
            <person name="Zdobnov E."/>
            <person name="Zhang P."/>
            <person name="Zhang Y."/>
            <person name="Zimin A.V."/>
            <person name="Baldwin J."/>
            <person name="Abdouelleil A."/>
            <person name="Abdulkadir J."/>
            <person name="Abebe A."/>
            <person name="Abera B."/>
            <person name="Abreu J."/>
            <person name="Acer S.C."/>
            <person name="Aftuck L."/>
            <person name="Alexander A."/>
            <person name="An P."/>
            <person name="Anderson E."/>
            <person name="Anderson S."/>
            <person name="Arachi H."/>
            <person name="Azer M."/>
            <person name="Bachantsang P."/>
            <person name="Barry A."/>
            <person name="Bayul T."/>
            <person name="Berlin A."/>
            <person name="Bessette D."/>
            <person name="Bloom T."/>
            <person name="Blye J."/>
            <person name="Boguslavskiy L."/>
            <person name="Bonnet C."/>
            <person name="Boukhgalter B."/>
            <person name="Bourzgui I."/>
            <person name="Brown A."/>
            <person name="Cahill P."/>
            <person name="Channer S."/>
            <person name="Cheshatsang Y."/>
            <person name="Chuda L."/>
            <person name="Citroen M."/>
            <person name="Collymore A."/>
            <person name="Cooke P."/>
            <person name="Costello M."/>
            <person name="D'Aco K."/>
            <person name="Daza R."/>
            <person name="De Haan G."/>
            <person name="DeGray S."/>
            <person name="DeMaso C."/>
            <person name="Dhargay N."/>
            <person name="Dooley K."/>
            <person name="Dooley E."/>
            <person name="Doricent M."/>
            <person name="Dorje P."/>
            <person name="Dorjee K."/>
            <person name="Dupes A."/>
            <person name="Elong R."/>
            <person name="Falk J."/>
            <person name="Farina A."/>
            <person name="Faro S."/>
            <person name="Ferguson D."/>
            <person name="Fisher S."/>
            <person name="Foley C.D."/>
            <person name="Franke A."/>
            <person name="Friedrich D."/>
            <person name="Gadbois L."/>
            <person name="Gearin G."/>
            <person name="Gearin C.R."/>
            <person name="Giannoukos G."/>
            <person name="Goode T."/>
            <person name="Graham J."/>
            <person name="Grandbois E."/>
            <person name="Grewal S."/>
            <person name="Gyaltsen K."/>
            <person name="Hafez N."/>
            <person name="Hagos B."/>
            <person name="Hall J."/>
            <person name="Henson C."/>
            <person name="Hollinger A."/>
            <person name="Honan T."/>
            <person name="Huard M.D."/>
            <person name="Hughes L."/>
            <person name="Hurhula B."/>
            <person name="Husby M.E."/>
            <person name="Kamat A."/>
            <person name="Kanga B."/>
            <person name="Kashin S."/>
            <person name="Khazanovich D."/>
            <person name="Kisner P."/>
            <person name="Lance K."/>
            <person name="Lara M."/>
            <person name="Lee W."/>
            <person name="Lennon N."/>
            <person name="Letendre F."/>
            <person name="LeVine R."/>
            <person name="Lipovsky A."/>
            <person name="Liu X."/>
            <person name="Liu J."/>
            <person name="Liu S."/>
            <person name="Lokyitsang T."/>
            <person name="Lokyitsang Y."/>
            <person name="Lubonja R."/>
            <person name="Lui A."/>
            <person name="MacDonald P."/>
            <person name="Magnisalis V."/>
            <person name="Maru K."/>
            <person name="Matthews C."/>
            <person name="McCusker W."/>
            <person name="McDonough S."/>
            <person name="Mehta T."/>
            <person name="Meldrim J."/>
            <person name="Meneus L."/>
            <person name="Mihai O."/>
            <person name="Mihalev A."/>
            <person name="Mihova T."/>
            <person name="Mittelman R."/>
            <person name="Mlenga V."/>
            <person name="Montmayeur A."/>
            <person name="Mulrain L."/>
            <person name="Navidi A."/>
            <person name="Naylor J."/>
            <person name="Negash T."/>
            <person name="Nguyen T."/>
            <person name="Nguyen N."/>
            <person name="Nicol R."/>
            <person name="Norbu C."/>
            <person name="Norbu N."/>
            <person name="Novod N."/>
            <person name="O'Neill B."/>
            <person name="Osman S."/>
            <person name="Markiewicz E."/>
            <person name="Oyono O.L."/>
            <person name="Patti C."/>
            <person name="Phunkhang P."/>
            <person name="Pierre F."/>
            <person name="Priest M."/>
            <person name="Raghuraman S."/>
            <person name="Rege F."/>
            <person name="Reyes R."/>
            <person name="Rise C."/>
            <person name="Rogov P."/>
            <person name="Ross K."/>
            <person name="Ryan E."/>
            <person name="Settipalli S."/>
            <person name="Shea T."/>
            <person name="Sherpa N."/>
            <person name="Shi L."/>
            <person name="Shih D."/>
            <person name="Sparrow T."/>
            <person name="Spaulding J."/>
            <person name="Stalker J."/>
            <person name="Stange-Thomann N."/>
            <person name="Stavropoulos S."/>
            <person name="Stone C."/>
            <person name="Strader C."/>
            <person name="Tesfaye S."/>
            <person name="Thomson T."/>
            <person name="Thoulutsang Y."/>
            <person name="Thoulutsang D."/>
            <person name="Topham K."/>
            <person name="Topping I."/>
            <person name="Tsamla T."/>
            <person name="Vassiliev H."/>
            <person name="Vo A."/>
            <person name="Wangchuk T."/>
            <person name="Wangdi T."/>
            <person name="Weiand M."/>
            <person name="Wilkinson J."/>
            <person name="Wilson A."/>
            <person name="Yadav S."/>
            <person name="Young G."/>
            <person name="Yu Q."/>
            <person name="Zembek L."/>
            <person name="Zhong D."/>
            <person name="Zimmer A."/>
            <person name="Zwirko Z."/>
            <person name="Jaffe D.B."/>
            <person name="Alvarez P."/>
            <person name="Brockman W."/>
            <person name="Butler J."/>
            <person name="Chin C."/>
            <person name="Gnerre S."/>
            <person name="Grabherr M."/>
            <person name="Kleber M."/>
            <person name="Mauceli E."/>
            <person name="MacCallum I."/>
        </authorList>
    </citation>
    <scope>NUCLEOTIDE SEQUENCE [LARGE SCALE GENOMIC DNA]</scope>
    <source>
        <strain evidence="3">Tai18E2 / Tucson 14021-0261.01</strain>
    </source>
</reference>
<dbReference type="OrthoDB" id="7834369at2759"/>
<organism evidence="2 3">
    <name type="scientific">Drosophila yakuba</name>
    <name type="common">Fruit fly</name>
    <dbReference type="NCBI Taxonomy" id="7245"/>
    <lineage>
        <taxon>Eukaryota</taxon>
        <taxon>Metazoa</taxon>
        <taxon>Ecdysozoa</taxon>
        <taxon>Arthropoda</taxon>
        <taxon>Hexapoda</taxon>
        <taxon>Insecta</taxon>
        <taxon>Pterygota</taxon>
        <taxon>Neoptera</taxon>
        <taxon>Endopterygota</taxon>
        <taxon>Diptera</taxon>
        <taxon>Brachycera</taxon>
        <taxon>Muscomorpha</taxon>
        <taxon>Ephydroidea</taxon>
        <taxon>Drosophilidae</taxon>
        <taxon>Drosophila</taxon>
        <taxon>Sophophora</taxon>
    </lineage>
</organism>
<feature type="signal peptide" evidence="1">
    <location>
        <begin position="1"/>
        <end position="24"/>
    </location>
</feature>
<sequence>MKITIAILGLFAALICSLQSPTAACDVQAVYNQTMKFCEKLTFVNIFLCAGLSYGVSNEKVFQALQSQQKFVCAIPFFGEICKVCDFATIISNNQNATISSGNSTAGATRTLNLEDLTL</sequence>
<protein>
    <submittedName>
        <fullName evidence="2">Uncharacterized protein</fullName>
    </submittedName>
</protein>
<dbReference type="EMBL" id="CM000162">
    <property type="protein sequence ID" value="KRK06734.1"/>
    <property type="molecule type" value="Genomic_DNA"/>
</dbReference>
<feature type="chain" id="PRO_5006403463" evidence="1">
    <location>
        <begin position="25"/>
        <end position="119"/>
    </location>
</feature>
<evidence type="ECO:0000313" key="3">
    <source>
        <dbReference type="Proteomes" id="UP000002282"/>
    </source>
</evidence>
<dbReference type="AlphaFoldDB" id="A0A0R1ED44"/>
<reference evidence="2 3" key="2">
    <citation type="journal article" date="2007" name="PLoS Biol.">
        <title>Principles of genome evolution in the Drosophila melanogaster species group.</title>
        <authorList>
            <person name="Ranz J.M."/>
            <person name="Maurin D."/>
            <person name="Chan Y.S."/>
            <person name="von Grotthuss M."/>
            <person name="Hillier L.W."/>
            <person name="Roote J."/>
            <person name="Ashburner M."/>
            <person name="Bergman C.M."/>
        </authorList>
    </citation>
    <scope>NUCLEOTIDE SEQUENCE [LARGE SCALE GENOMIC DNA]</scope>
    <source>
        <strain evidence="3">Tai18E2 / Tucson 14021-0261.01</strain>
    </source>
</reference>
<evidence type="ECO:0000313" key="2">
    <source>
        <dbReference type="EMBL" id="KRK06734.1"/>
    </source>
</evidence>
<gene>
    <name evidence="2" type="primary">Dyak\GE28498</name>
    <name evidence="2" type="synonym">GE28498</name>
    <name evidence="2" type="ORF">Dyak_GE28498</name>
</gene>